<reference evidence="3" key="1">
    <citation type="submission" date="2020-11" db="EMBL/GenBank/DDBJ databases">
        <authorList>
            <person name="Tran Van P."/>
        </authorList>
    </citation>
    <scope>NUCLEOTIDE SEQUENCE</scope>
</reference>
<dbReference type="PROSITE" id="PS50112">
    <property type="entry name" value="PAS"/>
    <property type="match status" value="1"/>
</dbReference>
<feature type="region of interest" description="Disordered" evidence="1">
    <location>
        <begin position="347"/>
        <end position="397"/>
    </location>
</feature>
<dbReference type="PANTHER" id="PTHR23042">
    <property type="entry name" value="CIRCADIAN PROTEIN CLOCK/ARNT/BMAL/PAS"/>
    <property type="match status" value="1"/>
</dbReference>
<accession>A0A7R9BLR4</accession>
<evidence type="ECO:0000313" key="4">
    <source>
        <dbReference type="Proteomes" id="UP000678499"/>
    </source>
</evidence>
<feature type="domain" description="PAS" evidence="2">
    <location>
        <begin position="201"/>
        <end position="253"/>
    </location>
</feature>
<dbReference type="EMBL" id="CAJPEX010000719">
    <property type="protein sequence ID" value="CAG0916961.1"/>
    <property type="molecule type" value="Genomic_DNA"/>
</dbReference>
<dbReference type="OrthoDB" id="6342841at2759"/>
<feature type="compositionally biased region" description="Low complexity" evidence="1">
    <location>
        <begin position="38"/>
        <end position="62"/>
    </location>
</feature>
<dbReference type="InterPro" id="IPR050933">
    <property type="entry name" value="Circadian_TF"/>
</dbReference>
<protein>
    <recommendedName>
        <fullName evidence="2">PAS domain-containing protein</fullName>
    </recommendedName>
</protein>
<proteinExistence type="predicted"/>
<dbReference type="SMART" id="SM00091">
    <property type="entry name" value="PAS"/>
    <property type="match status" value="1"/>
</dbReference>
<dbReference type="InterPro" id="IPR000014">
    <property type="entry name" value="PAS"/>
</dbReference>
<dbReference type="SUPFAM" id="SSF55785">
    <property type="entry name" value="PYP-like sensor domain (PAS domain)"/>
    <property type="match status" value="1"/>
</dbReference>
<evidence type="ECO:0000313" key="3">
    <source>
        <dbReference type="EMBL" id="CAD7276809.1"/>
    </source>
</evidence>
<feature type="compositionally biased region" description="Low complexity" evidence="1">
    <location>
        <begin position="135"/>
        <end position="159"/>
    </location>
</feature>
<dbReference type="CDD" id="cd00130">
    <property type="entry name" value="PAS"/>
    <property type="match status" value="1"/>
</dbReference>
<feature type="compositionally biased region" description="Basic and acidic residues" evidence="1">
    <location>
        <begin position="372"/>
        <end position="390"/>
    </location>
</feature>
<feature type="compositionally biased region" description="Low complexity" evidence="1">
    <location>
        <begin position="12"/>
        <end position="28"/>
    </location>
</feature>
<dbReference type="InterPro" id="IPR035965">
    <property type="entry name" value="PAS-like_dom_sf"/>
</dbReference>
<dbReference type="Proteomes" id="UP000678499">
    <property type="component" value="Unassembled WGS sequence"/>
</dbReference>
<dbReference type="AlphaFoldDB" id="A0A7R9BLR4"/>
<organism evidence="3">
    <name type="scientific">Notodromas monacha</name>
    <dbReference type="NCBI Taxonomy" id="399045"/>
    <lineage>
        <taxon>Eukaryota</taxon>
        <taxon>Metazoa</taxon>
        <taxon>Ecdysozoa</taxon>
        <taxon>Arthropoda</taxon>
        <taxon>Crustacea</taxon>
        <taxon>Oligostraca</taxon>
        <taxon>Ostracoda</taxon>
        <taxon>Podocopa</taxon>
        <taxon>Podocopida</taxon>
        <taxon>Cypridocopina</taxon>
        <taxon>Cypridoidea</taxon>
        <taxon>Cyprididae</taxon>
        <taxon>Notodromas</taxon>
    </lineage>
</organism>
<dbReference type="NCBIfam" id="TIGR00229">
    <property type="entry name" value="sensory_box"/>
    <property type="match status" value="1"/>
</dbReference>
<dbReference type="Gene3D" id="3.30.450.20">
    <property type="entry name" value="PAS domain"/>
    <property type="match status" value="1"/>
</dbReference>
<evidence type="ECO:0000259" key="2">
    <source>
        <dbReference type="PROSITE" id="PS50112"/>
    </source>
</evidence>
<dbReference type="Pfam" id="PF14598">
    <property type="entry name" value="PAS_11"/>
    <property type="match status" value="1"/>
</dbReference>
<keyword evidence="4" id="KW-1185">Reference proteome</keyword>
<gene>
    <name evidence="3" type="ORF">NMOB1V02_LOCUS4559</name>
</gene>
<sequence length="585" mass="63738">MFAVAAGRAGKTTRNNSSSIGGNSGDTSSDAEQDGDGSTSPAATNSTSTSISTLTTTSTSSRPTRRRGYSWIFVGVVTPSRIPTTLLQLSMVQAVQDEYVMRNNIEGKIVSVDHRSIGGNSGDTSSDAEQDGDGSTSPAATNSTSTSISTLTTTSTSSRPTRRRGYSWIFVGVVTPSRIPTTLLQLSMVQAVQDEYVMRNNIEGKIVSVDHRISYLTGFSVSEVRGHNAFAFIHEDDRERIAQEYLRMLYKSEDGTGHVIYRLKTKSSQVVYLRTRGFLEFNRSTQRVESYVCINTLITEDEAMKLDETYRTNQRKLIKDCIVPGGNHASTSSSVKCLPALPDAAKSSTATSTTTFPDSDNDSSKCLNNNDDYSRNKNLDEANASEDRHRNQVSSPRILNISRNRENSLSSASSLFLAQKIFDRPELGLIKYADEDGEEIMAPVSILAPDQRRHLKLAGCAPVRAESLVSSTVSTPDDIDVVPDSNGRSSTPDLDECLFRIETPVPFPEPSPFSEAMLYSGLDVTPERTMTTTSSLTCWYDDGPVNTPQCTPVIDGSVELDGATRAKRVKLDGAVHAWTRQTANS</sequence>
<feature type="region of interest" description="Disordered" evidence="1">
    <location>
        <begin position="1"/>
        <end position="64"/>
    </location>
</feature>
<name>A0A7R9BLR4_9CRUS</name>
<evidence type="ECO:0000256" key="1">
    <source>
        <dbReference type="SAM" id="MobiDB-lite"/>
    </source>
</evidence>
<feature type="region of interest" description="Disordered" evidence="1">
    <location>
        <begin position="114"/>
        <end position="161"/>
    </location>
</feature>
<dbReference type="EMBL" id="OA882756">
    <property type="protein sequence ID" value="CAD7276809.1"/>
    <property type="molecule type" value="Genomic_DNA"/>
</dbReference>